<feature type="compositionally biased region" description="Pro residues" evidence="1">
    <location>
        <begin position="333"/>
        <end position="342"/>
    </location>
</feature>
<reference evidence="3 4" key="1">
    <citation type="submission" date="2019-09" db="EMBL/GenBank/DDBJ databases">
        <title>Draft genome of the ectomycorrhizal ascomycete Sphaerosporella brunnea.</title>
        <authorList>
            <consortium name="DOE Joint Genome Institute"/>
            <person name="Benucci G.M."/>
            <person name="Marozzi G."/>
            <person name="Antonielli L."/>
            <person name="Sanchez S."/>
            <person name="Marco P."/>
            <person name="Wang X."/>
            <person name="Falini L.B."/>
            <person name="Barry K."/>
            <person name="Haridas S."/>
            <person name="Lipzen A."/>
            <person name="Labutti K."/>
            <person name="Grigoriev I.V."/>
            <person name="Murat C."/>
            <person name="Martin F."/>
            <person name="Albertini E."/>
            <person name="Donnini D."/>
            <person name="Bonito G."/>
        </authorList>
    </citation>
    <scope>NUCLEOTIDE SEQUENCE [LARGE SCALE GENOMIC DNA]</scope>
    <source>
        <strain evidence="3 4">Sb_GMNB300</strain>
    </source>
</reference>
<protein>
    <recommendedName>
        <fullName evidence="2">C2 domain-containing protein</fullName>
    </recommendedName>
</protein>
<feature type="compositionally biased region" description="Basic and acidic residues" evidence="1">
    <location>
        <begin position="249"/>
        <end position="258"/>
    </location>
</feature>
<dbReference type="SUPFAM" id="SSF49562">
    <property type="entry name" value="C2 domain (Calcium/lipid-binding domain, CaLB)"/>
    <property type="match status" value="1"/>
</dbReference>
<feature type="region of interest" description="Disordered" evidence="1">
    <location>
        <begin position="168"/>
        <end position="367"/>
    </location>
</feature>
<dbReference type="InParanoid" id="A0A5J5F9W4"/>
<feature type="region of interest" description="Disordered" evidence="1">
    <location>
        <begin position="818"/>
        <end position="880"/>
    </location>
</feature>
<dbReference type="EMBL" id="VXIS01000014">
    <property type="protein sequence ID" value="KAA8913520.1"/>
    <property type="molecule type" value="Genomic_DNA"/>
</dbReference>
<dbReference type="InterPro" id="IPR035892">
    <property type="entry name" value="C2_domain_sf"/>
</dbReference>
<dbReference type="PANTHER" id="PTHR47052">
    <property type="entry name" value="CONSERVED SERINE PROLINE-RICH PROTEIN (AFU_ORTHOLOGUE AFUA_2G01790)"/>
    <property type="match status" value="1"/>
</dbReference>
<feature type="compositionally biased region" description="Basic and acidic residues" evidence="1">
    <location>
        <begin position="780"/>
        <end position="793"/>
    </location>
</feature>
<dbReference type="SMART" id="SM00239">
    <property type="entry name" value="C2"/>
    <property type="match status" value="1"/>
</dbReference>
<dbReference type="InterPro" id="IPR052981">
    <property type="entry name" value="Ingression_C2_domain"/>
</dbReference>
<dbReference type="PROSITE" id="PS50004">
    <property type="entry name" value="C2"/>
    <property type="match status" value="1"/>
</dbReference>
<feature type="region of interest" description="Disordered" evidence="1">
    <location>
        <begin position="570"/>
        <end position="652"/>
    </location>
</feature>
<feature type="compositionally biased region" description="Basic and acidic residues" evidence="1">
    <location>
        <begin position="212"/>
        <end position="228"/>
    </location>
</feature>
<feature type="compositionally biased region" description="Basic and acidic residues" evidence="1">
    <location>
        <begin position="486"/>
        <end position="495"/>
    </location>
</feature>
<dbReference type="CDD" id="cd08681">
    <property type="entry name" value="C2_fungal_Inn1p-like"/>
    <property type="match status" value="1"/>
</dbReference>
<dbReference type="InterPro" id="IPR000008">
    <property type="entry name" value="C2_dom"/>
</dbReference>
<gene>
    <name evidence="3" type="ORF">FN846DRAFT_102541</name>
</gene>
<keyword evidence="4" id="KW-1185">Reference proteome</keyword>
<evidence type="ECO:0000313" key="4">
    <source>
        <dbReference type="Proteomes" id="UP000326924"/>
    </source>
</evidence>
<name>A0A5J5F9W4_9PEZI</name>
<feature type="region of interest" description="Disordered" evidence="1">
    <location>
        <begin position="772"/>
        <end position="793"/>
    </location>
</feature>
<dbReference type="Gene3D" id="2.60.40.150">
    <property type="entry name" value="C2 domain"/>
    <property type="match status" value="1"/>
</dbReference>
<dbReference type="Proteomes" id="UP000326924">
    <property type="component" value="Unassembled WGS sequence"/>
</dbReference>
<feature type="compositionally biased region" description="Basic and acidic residues" evidence="1">
    <location>
        <begin position="275"/>
        <end position="285"/>
    </location>
</feature>
<dbReference type="OrthoDB" id="270970at2759"/>
<evidence type="ECO:0000313" key="3">
    <source>
        <dbReference type="EMBL" id="KAA8913520.1"/>
    </source>
</evidence>
<sequence length="908" mass="101238">MVRAGIKEAHPAGIWSDMSSDGPVIGTLVVVLDRAKNLPNKKKIGKQDPYAVARLAKEAKRTDTDVRGGQVPRWDKELRFPVRDSPDYKTMKVSVFNDDKKTDLIGECTIRLDRILVPGGGTDDGWRGLKCKDKYAGEILVELTFWDLRPKEKTRDEVKKTRRITAFEDKEANVPRPRVGGAREMGPREKAGTSRRRPLPASPVLREPSSSGEERERRHKERSREERRTRKSRHSHHPDSRPKSSHHPSHVDLHHEYARQQSQPPQPRERRRREHRPDPSQRHSMIDINPRHSMVMAPQGYDLGGRPEIYDPGDYVPGPTGRLDDYQGDPYSDQPPPPPPPAHRSFQGVPPPMDPSMADGVADLPPELAFQKQLRHYQSVPAFQQPSLNHRHSFDPRGLQHLQQFHQLQQFTPTYPEANFIHQPSPRHSPNVGYDPVPFEDDIPPLAHVPTPESSNPGSRDGPPPPPPPHRQPVNIPSPVMDEPNWDNHRPKSAMEEYGLPSYESLQPAEPRRPSFDVAQRRSGIPLPPSLIPGMLQIEAPPAPLQPLQQRSRTNYHRPQVEEVQDVQLYGSGPSTDDLGNGPQTVKKKNHTPLPPMVKPMPIHGERDSAVPAVNAGPSAIRKASVLNLRPERKPVPQSTPPADIPGTLGGIPFGPDSYDAINPNPIASLDALTKHAPPDRMIVPGSNRVYDPSDVLGPETYAPEPEQKRRAPRPPPPVPVEHRRERVGRGSVSPVPAPRGPRLSLPAPQVKQVSFESAQAKIEKARNKLYKSVRASKSVPKEGQRSLKDRYSMNDALGGMVLFDPQSERERVRQMERERIEGDSKALVPARSNDSYGYSRPGQPRGSGMEVGYYGRGSGGPPPVPAKIPLRSQPPGNPREEVALSQELSLISIGAGDGGLRTRERRY</sequence>
<accession>A0A5J5F9W4</accession>
<proteinExistence type="predicted"/>
<organism evidence="3 4">
    <name type="scientific">Sphaerosporella brunnea</name>
    <dbReference type="NCBI Taxonomy" id="1250544"/>
    <lineage>
        <taxon>Eukaryota</taxon>
        <taxon>Fungi</taxon>
        <taxon>Dikarya</taxon>
        <taxon>Ascomycota</taxon>
        <taxon>Pezizomycotina</taxon>
        <taxon>Pezizomycetes</taxon>
        <taxon>Pezizales</taxon>
        <taxon>Pyronemataceae</taxon>
        <taxon>Sphaerosporella</taxon>
    </lineage>
</organism>
<evidence type="ECO:0000256" key="1">
    <source>
        <dbReference type="SAM" id="MobiDB-lite"/>
    </source>
</evidence>
<feature type="domain" description="C2" evidence="2">
    <location>
        <begin position="6"/>
        <end position="127"/>
    </location>
</feature>
<dbReference type="Pfam" id="PF00168">
    <property type="entry name" value="C2"/>
    <property type="match status" value="1"/>
</dbReference>
<dbReference type="InterPro" id="IPR037791">
    <property type="entry name" value="C2_fungal_Inn1"/>
</dbReference>
<feature type="region of interest" description="Disordered" evidence="1">
    <location>
        <begin position="417"/>
        <end position="537"/>
    </location>
</feature>
<feature type="compositionally biased region" description="Pro residues" evidence="1">
    <location>
        <begin position="462"/>
        <end position="471"/>
    </location>
</feature>
<dbReference type="AlphaFoldDB" id="A0A5J5F9W4"/>
<dbReference type="PANTHER" id="PTHR47052:SF3">
    <property type="entry name" value="INGRESSION PROTEIN 1"/>
    <property type="match status" value="1"/>
</dbReference>
<comment type="caution">
    <text evidence="3">The sequence shown here is derived from an EMBL/GenBank/DDBJ whole genome shotgun (WGS) entry which is preliminary data.</text>
</comment>
<evidence type="ECO:0000259" key="2">
    <source>
        <dbReference type="PROSITE" id="PS50004"/>
    </source>
</evidence>
<feature type="region of interest" description="Disordered" evidence="1">
    <location>
        <begin position="678"/>
        <end position="751"/>
    </location>
</feature>